<dbReference type="EMBL" id="DXFZ01000091">
    <property type="protein sequence ID" value="HIW96323.1"/>
    <property type="molecule type" value="Genomic_DNA"/>
</dbReference>
<name>A0A9D1RZU3_9CORY</name>
<dbReference type="Pfam" id="PF00753">
    <property type="entry name" value="Lactamase_B"/>
    <property type="match status" value="1"/>
</dbReference>
<reference evidence="2" key="2">
    <citation type="submission" date="2021-04" db="EMBL/GenBank/DDBJ databases">
        <authorList>
            <person name="Gilroy R."/>
        </authorList>
    </citation>
    <scope>NUCLEOTIDE SEQUENCE</scope>
    <source>
        <strain evidence="2">4376</strain>
    </source>
</reference>
<dbReference type="Proteomes" id="UP000824189">
    <property type="component" value="Unassembled WGS sequence"/>
</dbReference>
<reference evidence="2" key="1">
    <citation type="journal article" date="2021" name="PeerJ">
        <title>Extensive microbial diversity within the chicken gut microbiome revealed by metagenomics and culture.</title>
        <authorList>
            <person name="Gilroy R."/>
            <person name="Ravi A."/>
            <person name="Getino M."/>
            <person name="Pursley I."/>
            <person name="Horton D.L."/>
            <person name="Alikhan N.F."/>
            <person name="Baker D."/>
            <person name="Gharbi K."/>
            <person name="Hall N."/>
            <person name="Watson M."/>
            <person name="Adriaenssens E.M."/>
            <person name="Foster-Nyarko E."/>
            <person name="Jarju S."/>
            <person name="Secka A."/>
            <person name="Antonio M."/>
            <person name="Oren A."/>
            <person name="Chaudhuri R.R."/>
            <person name="La Ragione R."/>
            <person name="Hildebrand F."/>
            <person name="Pallen M.J."/>
        </authorList>
    </citation>
    <scope>NUCLEOTIDE SEQUENCE</scope>
    <source>
        <strain evidence="2">4376</strain>
    </source>
</reference>
<sequence>MTSNTPATVFSGNSSTGLRIERVVTHGVFALDGGEWEVDNNIWILGNDDECFIVDAAHDAAPIIEAVGNREVRGVLCSHAHNDHITVAPELARELDTRVLVHPGDMMLWKETHPGFQPQELHEGQNFSIAGTRLDVMNTPGHSPGSCAFYLPEADVLFSGDTLFAGGPGATGRSFSDFGTIIESIRHRLLTLPGHTEVYTGHGDATSIGAEAPHLQEWIERGY</sequence>
<protein>
    <submittedName>
        <fullName evidence="2">MBL fold metallo-hydrolase</fullName>
    </submittedName>
</protein>
<dbReference type="PANTHER" id="PTHR46233:SF4">
    <property type="entry name" value="METALLO-BETA-LACTAMASE DOMAIN-CONTAINING PROTEIN"/>
    <property type="match status" value="1"/>
</dbReference>
<feature type="domain" description="Metallo-beta-lactamase" evidence="1">
    <location>
        <begin position="39"/>
        <end position="202"/>
    </location>
</feature>
<dbReference type="CDD" id="cd06262">
    <property type="entry name" value="metallo-hydrolase-like_MBL-fold"/>
    <property type="match status" value="1"/>
</dbReference>
<organism evidence="2 3">
    <name type="scientific">Candidatus Corynebacterium gallistercoris</name>
    <dbReference type="NCBI Taxonomy" id="2838530"/>
    <lineage>
        <taxon>Bacteria</taxon>
        <taxon>Bacillati</taxon>
        <taxon>Actinomycetota</taxon>
        <taxon>Actinomycetes</taxon>
        <taxon>Mycobacteriales</taxon>
        <taxon>Corynebacteriaceae</taxon>
        <taxon>Corynebacterium</taxon>
    </lineage>
</organism>
<dbReference type="InterPro" id="IPR036866">
    <property type="entry name" value="RibonucZ/Hydroxyglut_hydro"/>
</dbReference>
<gene>
    <name evidence="2" type="ORF">H9867_07575</name>
</gene>
<dbReference type="Gene3D" id="3.60.15.10">
    <property type="entry name" value="Ribonuclease Z/Hydroxyacylglutathione hydrolase-like"/>
    <property type="match status" value="1"/>
</dbReference>
<evidence type="ECO:0000313" key="2">
    <source>
        <dbReference type="EMBL" id="HIW96323.1"/>
    </source>
</evidence>
<dbReference type="InterPro" id="IPR001279">
    <property type="entry name" value="Metallo-B-lactamas"/>
</dbReference>
<dbReference type="PANTHER" id="PTHR46233">
    <property type="entry name" value="HYDROXYACYLGLUTATHIONE HYDROLASE GLOC"/>
    <property type="match status" value="1"/>
</dbReference>
<dbReference type="AlphaFoldDB" id="A0A9D1RZU3"/>
<dbReference type="SUPFAM" id="SSF56281">
    <property type="entry name" value="Metallo-hydrolase/oxidoreductase"/>
    <property type="match status" value="1"/>
</dbReference>
<dbReference type="SMART" id="SM00849">
    <property type="entry name" value="Lactamase_B"/>
    <property type="match status" value="1"/>
</dbReference>
<accession>A0A9D1RZU3</accession>
<dbReference type="InterPro" id="IPR051453">
    <property type="entry name" value="MBL_Glyoxalase_II"/>
</dbReference>
<comment type="caution">
    <text evidence="2">The sequence shown here is derived from an EMBL/GenBank/DDBJ whole genome shotgun (WGS) entry which is preliminary data.</text>
</comment>
<evidence type="ECO:0000313" key="3">
    <source>
        <dbReference type="Proteomes" id="UP000824189"/>
    </source>
</evidence>
<proteinExistence type="predicted"/>
<evidence type="ECO:0000259" key="1">
    <source>
        <dbReference type="SMART" id="SM00849"/>
    </source>
</evidence>